<dbReference type="FunFam" id="1.10.10.1200:FF:000007">
    <property type="entry name" value="Melanoma-associated antigen C2"/>
    <property type="match status" value="1"/>
</dbReference>
<reference evidence="2 3" key="1">
    <citation type="submission" date="2009-06" db="EMBL/GenBank/DDBJ databases">
        <title>The Genome Sequence of Loxodonta africana (African elephant).</title>
        <authorList>
            <person name="Di Palma F."/>
            <person name="Heiman D."/>
            <person name="Young S."/>
            <person name="Johnson J."/>
            <person name="Lander E.S."/>
            <person name="Lindblad-Toh K."/>
        </authorList>
    </citation>
    <scope>NUCLEOTIDE SEQUENCE [LARGE SCALE GENOMIC DNA]</scope>
    <source>
        <strain evidence="2 3">Isolate ISIS603380</strain>
    </source>
</reference>
<evidence type="ECO:0000313" key="3">
    <source>
        <dbReference type="Proteomes" id="UP000007646"/>
    </source>
</evidence>
<dbReference type="HOGENOM" id="CLU_039582_1_3_1"/>
<dbReference type="eggNOG" id="KOG4562">
    <property type="taxonomic scope" value="Eukaryota"/>
</dbReference>
<dbReference type="Gene3D" id="1.10.10.1200">
    <property type="entry name" value="MAGE homology domain, winged helix WH1 motif"/>
    <property type="match status" value="1"/>
</dbReference>
<dbReference type="PROSITE" id="PS50838">
    <property type="entry name" value="MAGE"/>
    <property type="match status" value="1"/>
</dbReference>
<dbReference type="Proteomes" id="UP000007646">
    <property type="component" value="Unassembled WGS sequence"/>
</dbReference>
<evidence type="ECO:0000313" key="2">
    <source>
        <dbReference type="Ensembl" id="ENSLAFP00000012068.2"/>
    </source>
</evidence>
<keyword evidence="3" id="KW-1185">Reference proteome</keyword>
<dbReference type="STRING" id="9785.ENSLAFP00000012068"/>
<dbReference type="PANTHER" id="PTHR11736">
    <property type="entry name" value="MELANOMA-ASSOCIATED ANTIGEN MAGE ANTIGEN"/>
    <property type="match status" value="1"/>
</dbReference>
<dbReference type="SMART" id="SM01373">
    <property type="entry name" value="MAGE"/>
    <property type="match status" value="1"/>
</dbReference>
<protein>
    <recommendedName>
        <fullName evidence="1">MAGE domain-containing protein</fullName>
    </recommendedName>
</protein>
<feature type="domain" description="MAGE" evidence="1">
    <location>
        <begin position="50"/>
        <end position="249"/>
    </location>
</feature>
<dbReference type="FunFam" id="1.10.10.1210:FF:000001">
    <property type="entry name" value="melanoma-associated antigen D1"/>
    <property type="match status" value="1"/>
</dbReference>
<reference evidence="2" key="3">
    <citation type="submission" date="2025-09" db="UniProtKB">
        <authorList>
            <consortium name="Ensembl"/>
        </authorList>
    </citation>
    <scope>IDENTIFICATION</scope>
    <source>
        <strain evidence="2">Isolate ISIS603380</strain>
    </source>
</reference>
<sequence>MPQSPQRACSFSAAIAAAPPSKPYEGPSSQEVPGTLRVLPGIEALSCDALDKKVADLVQFLSIKYVTKEPITETEMLKVVIRENNDHFPVIFKKACECMEVVFGISVEKMDPMGHSYILVKTLDLTYDGMLSNDQGMPKTGVLILILGVIFMEGNHASEEKIWEVLNMIGVYSGSKDFIYGEPGKLITRDLVQERYLEYRQVPNSDPACYEFLWGPRAYAETSKMKVLNFFAKVTGTYPSSFPSLYQEALRDEKERAQFGTLGNCSSF</sequence>
<accession>G3TD67</accession>
<dbReference type="Ensembl" id="ENSLAFT00000014411.2">
    <property type="protein sequence ID" value="ENSLAFP00000012068.2"/>
    <property type="gene ID" value="ENSLAFG00000014412.2"/>
</dbReference>
<name>G3TD67_LOXAF</name>
<dbReference type="GeneTree" id="ENSGT00940000162864"/>
<proteinExistence type="predicted"/>
<dbReference type="GO" id="GO:0000122">
    <property type="term" value="P:negative regulation of transcription by RNA polymerase II"/>
    <property type="evidence" value="ECO:0007669"/>
    <property type="project" value="TreeGrafter"/>
</dbReference>
<dbReference type="GO" id="GO:0005634">
    <property type="term" value="C:nucleus"/>
    <property type="evidence" value="ECO:0007669"/>
    <property type="project" value="TreeGrafter"/>
</dbReference>
<dbReference type="Pfam" id="PF01454">
    <property type="entry name" value="MAGE"/>
    <property type="match status" value="1"/>
</dbReference>
<dbReference type="InterPro" id="IPR002190">
    <property type="entry name" value="MHD_dom"/>
</dbReference>
<dbReference type="InParanoid" id="G3TD67"/>
<evidence type="ECO:0000259" key="1">
    <source>
        <dbReference type="PROSITE" id="PS50838"/>
    </source>
</evidence>
<dbReference type="Gene3D" id="1.10.10.1210">
    <property type="entry name" value="MAGE homology domain, winged helix WH2 motif"/>
    <property type="match status" value="1"/>
</dbReference>
<dbReference type="InterPro" id="IPR037445">
    <property type="entry name" value="MAGE"/>
</dbReference>
<reference evidence="2" key="2">
    <citation type="submission" date="2025-08" db="UniProtKB">
        <authorList>
            <consortium name="Ensembl"/>
        </authorList>
    </citation>
    <scope>IDENTIFICATION</scope>
    <source>
        <strain evidence="2">Isolate ISIS603380</strain>
    </source>
</reference>
<dbReference type="PANTHER" id="PTHR11736:SF85">
    <property type="entry name" value="MAGE DOMAIN-CONTAINING PROTEIN MAGEA13P-RELATED"/>
    <property type="match status" value="1"/>
</dbReference>
<dbReference type="InterPro" id="IPR041899">
    <property type="entry name" value="MAGE_WH2"/>
</dbReference>
<dbReference type="InterPro" id="IPR041898">
    <property type="entry name" value="MAGE_WH1"/>
</dbReference>
<organism evidence="2 3">
    <name type="scientific">Loxodonta africana</name>
    <name type="common">African elephant</name>
    <dbReference type="NCBI Taxonomy" id="9785"/>
    <lineage>
        <taxon>Eukaryota</taxon>
        <taxon>Metazoa</taxon>
        <taxon>Chordata</taxon>
        <taxon>Craniata</taxon>
        <taxon>Vertebrata</taxon>
        <taxon>Euteleostomi</taxon>
        <taxon>Mammalia</taxon>
        <taxon>Eutheria</taxon>
        <taxon>Afrotheria</taxon>
        <taxon>Proboscidea</taxon>
        <taxon>Elephantidae</taxon>
        <taxon>Loxodonta</taxon>
    </lineage>
</organism>
<dbReference type="OMA" id="ACECMEI"/>
<dbReference type="AlphaFoldDB" id="G3TD67"/>